<sequence length="337" mass="38037">MGILDWLINRGEDRAEQEESERVTEAIERILAINPRLGLARRYRERLTEAVTVSVRYEDALVASLPAPHEASAAAWSSDPCIRAFFATPDDMPRIFSRSRELRAHFDRYPETVEAYAVLGMTLTERHVLGVALEGDSIRNDVAQTTLCFSDHRTRICGRTEVELRQEIGRLLVDQLALEGLEMLATDRRNLVAQGRELLRERLALLQSQGAGVSSMVGHEPQDDAEELARVQARIEENANDLAALRVPTNLIELEFERVCEVLSDPSTHLYITKKRVRIDLMNVVQETVTQAGHEIEFDIARLPGNPPQMRAFALVRYRRDGLLPDGLHIDAAMRAL</sequence>
<dbReference type="RefSeq" id="WP_175152335.1">
    <property type="nucleotide sequence ID" value="NZ_CADIKK010000029.1"/>
</dbReference>
<evidence type="ECO:0000313" key="1">
    <source>
        <dbReference type="EMBL" id="CAB3801059.1"/>
    </source>
</evidence>
<reference evidence="1 2" key="1">
    <citation type="submission" date="2020-04" db="EMBL/GenBank/DDBJ databases">
        <authorList>
            <person name="De Canck E."/>
        </authorList>
    </citation>
    <scope>NUCLEOTIDE SEQUENCE [LARGE SCALE GENOMIC DNA]</scope>
    <source>
        <strain evidence="1 2">LMG 28614</strain>
    </source>
</reference>
<proteinExistence type="predicted"/>
<keyword evidence="2" id="KW-1185">Reference proteome</keyword>
<gene>
    <name evidence="1" type="ORF">LMG28614_05311</name>
</gene>
<dbReference type="Proteomes" id="UP000494365">
    <property type="component" value="Unassembled WGS sequence"/>
</dbReference>
<name>A0A6S7BJE7_9BURK</name>
<evidence type="ECO:0000313" key="2">
    <source>
        <dbReference type="Proteomes" id="UP000494365"/>
    </source>
</evidence>
<dbReference type="EMBL" id="CADIKK010000029">
    <property type="protein sequence ID" value="CAB3801059.1"/>
    <property type="molecule type" value="Genomic_DNA"/>
</dbReference>
<protein>
    <submittedName>
        <fullName evidence="1">Uncharacterized protein</fullName>
    </submittedName>
</protein>
<dbReference type="AlphaFoldDB" id="A0A6S7BJE7"/>
<organism evidence="1 2">
    <name type="scientific">Paraburkholderia ultramafica</name>
    <dbReference type="NCBI Taxonomy" id="1544867"/>
    <lineage>
        <taxon>Bacteria</taxon>
        <taxon>Pseudomonadati</taxon>
        <taxon>Pseudomonadota</taxon>
        <taxon>Betaproteobacteria</taxon>
        <taxon>Burkholderiales</taxon>
        <taxon>Burkholderiaceae</taxon>
        <taxon>Paraburkholderia</taxon>
    </lineage>
</organism>
<accession>A0A6S7BJE7</accession>